<feature type="transmembrane region" description="Helical" evidence="8">
    <location>
        <begin position="301"/>
        <end position="319"/>
    </location>
</feature>
<dbReference type="NCBIfam" id="TIGR00797">
    <property type="entry name" value="matE"/>
    <property type="match status" value="1"/>
</dbReference>
<feature type="region of interest" description="Disordered" evidence="7">
    <location>
        <begin position="1"/>
        <end position="22"/>
    </location>
</feature>
<name>A0A0R2SGH0_9GAMM</name>
<keyword evidence="5 8" id="KW-1133">Transmembrane helix</keyword>
<dbReference type="InterPro" id="IPR048279">
    <property type="entry name" value="MdtK-like"/>
</dbReference>
<feature type="transmembrane region" description="Helical" evidence="8">
    <location>
        <begin position="209"/>
        <end position="231"/>
    </location>
</feature>
<dbReference type="InterPro" id="IPR002528">
    <property type="entry name" value="MATE_fam"/>
</dbReference>
<feature type="transmembrane region" description="Helical" evidence="8">
    <location>
        <begin position="405"/>
        <end position="425"/>
    </location>
</feature>
<feature type="transmembrane region" description="Helical" evidence="8">
    <location>
        <begin position="431"/>
        <end position="453"/>
    </location>
</feature>
<evidence type="ECO:0000256" key="5">
    <source>
        <dbReference type="ARBA" id="ARBA00022989"/>
    </source>
</evidence>
<dbReference type="Proteomes" id="UP000051934">
    <property type="component" value="Unassembled WGS sequence"/>
</dbReference>
<feature type="transmembrane region" description="Helical" evidence="8">
    <location>
        <begin position="72"/>
        <end position="98"/>
    </location>
</feature>
<gene>
    <name evidence="9" type="ORF">ABR69_08870</name>
</gene>
<feature type="transmembrane region" description="Helical" evidence="8">
    <location>
        <begin position="37"/>
        <end position="60"/>
    </location>
</feature>
<keyword evidence="2" id="KW-0813">Transport</keyword>
<dbReference type="PIRSF" id="PIRSF006603">
    <property type="entry name" value="DinF"/>
    <property type="match status" value="1"/>
</dbReference>
<dbReference type="GO" id="GO:0015297">
    <property type="term" value="F:antiporter activity"/>
    <property type="evidence" value="ECO:0007669"/>
    <property type="project" value="InterPro"/>
</dbReference>
<keyword evidence="4 8" id="KW-0812">Transmembrane</keyword>
<dbReference type="GO" id="GO:0042910">
    <property type="term" value="F:xenobiotic transmembrane transporter activity"/>
    <property type="evidence" value="ECO:0007669"/>
    <property type="project" value="InterPro"/>
</dbReference>
<dbReference type="GO" id="GO:0005886">
    <property type="term" value="C:plasma membrane"/>
    <property type="evidence" value="ECO:0007669"/>
    <property type="project" value="UniProtKB-SubCell"/>
</dbReference>
<evidence type="ECO:0000256" key="1">
    <source>
        <dbReference type="ARBA" id="ARBA00004429"/>
    </source>
</evidence>
<keyword evidence="6 8" id="KW-0472">Membrane</keyword>
<dbReference type="PANTHER" id="PTHR43549">
    <property type="entry name" value="MULTIDRUG RESISTANCE PROTEIN YPNP-RELATED"/>
    <property type="match status" value="1"/>
</dbReference>
<sequence>MSNESSNTSQHTETPTQQKKHSLVEGSIKASLIRMTLPMIVGMFMMFTFSLVDTFFVSLLGTAELTAISFTFPVTFTIMSLAIGLGIGASAVVAKYIGREDLERAKESSTVINYVALLFAAVLIAACWFFMEPLFALMGADAGLIALIHDYMSIWFPGSVLLVGLMTANSILRAHGDSKTPSILMAGSGLINALLDPLFIFGYGPVPAMGIKGAAIATLVAWTVGYGYLFYHLAIKHRLISTRLPSRQILISSSREMLRIGLPAAGANMMTPLAMGTMTAIAAGFGTSVVAAFGVGARLEPIATLLILAMSSTLPPLISQNYGAGRLDRIKEAYSMSLRFIVIWQLAVYLLLVLAAPWIARVFTSDPEVLETLRLFIWILPIGYGMQGIIILSNSSLNAMHRPMTALYLSIARFFVFYIPCAYLGSRFFGVPGFFGGAVFANSLMAIISWITVKRALAAEKALHAV</sequence>
<evidence type="ECO:0000256" key="4">
    <source>
        <dbReference type="ARBA" id="ARBA00022692"/>
    </source>
</evidence>
<protein>
    <submittedName>
        <fullName evidence="9">MATE family efflux transporter</fullName>
    </submittedName>
</protein>
<organism evidence="9 10">
    <name type="scientific">OM182 bacterium BACL3 MAG-120507-bin80</name>
    <dbReference type="NCBI Taxonomy" id="1655577"/>
    <lineage>
        <taxon>Bacteria</taxon>
        <taxon>Pseudomonadati</taxon>
        <taxon>Pseudomonadota</taxon>
        <taxon>Gammaproteobacteria</taxon>
        <taxon>OMG group</taxon>
        <taxon>OM182 clade</taxon>
    </lineage>
</organism>
<comment type="subcellular location">
    <subcellularLocation>
        <location evidence="1">Cell inner membrane</location>
        <topology evidence="1">Multi-pass membrane protein</topology>
    </subcellularLocation>
</comment>
<feature type="transmembrane region" description="Helical" evidence="8">
    <location>
        <begin position="183"/>
        <end position="203"/>
    </location>
</feature>
<dbReference type="AlphaFoldDB" id="A0A0R2SGH0"/>
<dbReference type="PANTHER" id="PTHR43549:SF3">
    <property type="entry name" value="MULTIDRUG RESISTANCE PROTEIN YPNP-RELATED"/>
    <property type="match status" value="1"/>
</dbReference>
<evidence type="ECO:0000256" key="7">
    <source>
        <dbReference type="SAM" id="MobiDB-lite"/>
    </source>
</evidence>
<evidence type="ECO:0000256" key="2">
    <source>
        <dbReference type="ARBA" id="ARBA00022448"/>
    </source>
</evidence>
<feature type="compositionally biased region" description="Polar residues" evidence="7">
    <location>
        <begin position="1"/>
        <end position="17"/>
    </location>
</feature>
<accession>A0A0R2SGH0</accession>
<feature type="transmembrane region" description="Helical" evidence="8">
    <location>
        <begin position="110"/>
        <end position="131"/>
    </location>
</feature>
<feature type="transmembrane region" description="Helical" evidence="8">
    <location>
        <begin position="375"/>
        <end position="393"/>
    </location>
</feature>
<feature type="transmembrane region" description="Helical" evidence="8">
    <location>
        <begin position="273"/>
        <end position="295"/>
    </location>
</feature>
<comment type="caution">
    <text evidence="9">The sequence shown here is derived from an EMBL/GenBank/DDBJ whole genome shotgun (WGS) entry which is preliminary data.</text>
</comment>
<evidence type="ECO:0000313" key="9">
    <source>
        <dbReference type="EMBL" id="KRO72434.1"/>
    </source>
</evidence>
<evidence type="ECO:0000256" key="3">
    <source>
        <dbReference type="ARBA" id="ARBA00022475"/>
    </source>
</evidence>
<dbReference type="InterPro" id="IPR052031">
    <property type="entry name" value="Membrane_Transporter-Flippase"/>
</dbReference>
<dbReference type="Pfam" id="PF01554">
    <property type="entry name" value="MatE"/>
    <property type="match status" value="2"/>
</dbReference>
<keyword evidence="3" id="KW-1003">Cell membrane</keyword>
<feature type="transmembrane region" description="Helical" evidence="8">
    <location>
        <begin position="151"/>
        <end position="171"/>
    </location>
</feature>
<evidence type="ECO:0000256" key="8">
    <source>
        <dbReference type="SAM" id="Phobius"/>
    </source>
</evidence>
<proteinExistence type="predicted"/>
<feature type="transmembrane region" description="Helical" evidence="8">
    <location>
        <begin position="340"/>
        <end position="360"/>
    </location>
</feature>
<dbReference type="EMBL" id="LIBB01000069">
    <property type="protein sequence ID" value="KRO72434.1"/>
    <property type="molecule type" value="Genomic_DNA"/>
</dbReference>
<reference evidence="9 10" key="1">
    <citation type="submission" date="2015-10" db="EMBL/GenBank/DDBJ databases">
        <title>Metagenome-Assembled Genomes uncover a global brackish microbiome.</title>
        <authorList>
            <person name="Hugerth L.W."/>
            <person name="Larsson J."/>
            <person name="Alneberg J."/>
            <person name="Lindh M.V."/>
            <person name="Legrand C."/>
            <person name="Pinhassi J."/>
            <person name="Andersson A.F."/>
        </authorList>
    </citation>
    <scope>NUCLEOTIDE SEQUENCE [LARGE SCALE GENOMIC DNA]</scope>
    <source>
        <strain evidence="9">BACL4 MAG-120507-bin80</strain>
    </source>
</reference>
<evidence type="ECO:0000256" key="6">
    <source>
        <dbReference type="ARBA" id="ARBA00023136"/>
    </source>
</evidence>
<evidence type="ECO:0000313" key="10">
    <source>
        <dbReference type="Proteomes" id="UP000051934"/>
    </source>
</evidence>